<evidence type="ECO:0000313" key="1">
    <source>
        <dbReference type="EMBL" id="KAF5563597.1"/>
    </source>
</evidence>
<keyword evidence="2" id="KW-1185">Reference proteome</keyword>
<dbReference type="Proteomes" id="UP000574317">
    <property type="component" value="Unassembled WGS sequence"/>
</dbReference>
<organism evidence="1 2">
    <name type="scientific">Fusarium napiforme</name>
    <dbReference type="NCBI Taxonomy" id="42672"/>
    <lineage>
        <taxon>Eukaryota</taxon>
        <taxon>Fungi</taxon>
        <taxon>Dikarya</taxon>
        <taxon>Ascomycota</taxon>
        <taxon>Pezizomycotina</taxon>
        <taxon>Sordariomycetes</taxon>
        <taxon>Hypocreomycetidae</taxon>
        <taxon>Hypocreales</taxon>
        <taxon>Nectriaceae</taxon>
        <taxon>Fusarium</taxon>
        <taxon>Fusarium fujikuroi species complex</taxon>
    </lineage>
</organism>
<comment type="caution">
    <text evidence="1">The sequence shown here is derived from an EMBL/GenBank/DDBJ whole genome shotgun (WGS) entry which is preliminary data.</text>
</comment>
<feature type="non-terminal residue" evidence="1">
    <location>
        <position position="30"/>
    </location>
</feature>
<dbReference type="AlphaFoldDB" id="A0A8H5JZI6"/>
<proteinExistence type="predicted"/>
<reference evidence="1 2" key="1">
    <citation type="submission" date="2020-05" db="EMBL/GenBank/DDBJ databases">
        <title>Identification and distribution of gene clusters putatively required for synthesis of sphingolipid metabolism inhibitors in phylogenetically diverse species of the filamentous fungus Fusarium.</title>
        <authorList>
            <person name="Kim H.-S."/>
            <person name="Busman M."/>
            <person name="Brown D.W."/>
            <person name="Divon H."/>
            <person name="Uhlig S."/>
            <person name="Proctor R.H."/>
        </authorList>
    </citation>
    <scope>NUCLEOTIDE SEQUENCE [LARGE SCALE GENOMIC DNA]</scope>
    <source>
        <strain evidence="1 2">NRRL 25196</strain>
    </source>
</reference>
<sequence>MSAPAPLRLGSVAPNFQAETTKGKIDFHEF</sequence>
<protein>
    <recommendedName>
        <fullName evidence="3">Peroxiredoxin</fullName>
    </recommendedName>
</protein>
<gene>
    <name evidence="1" type="ORF">FNAPI_2575</name>
</gene>
<accession>A0A8H5JZI6</accession>
<evidence type="ECO:0008006" key="3">
    <source>
        <dbReference type="Google" id="ProtNLM"/>
    </source>
</evidence>
<name>A0A8H5JZI6_9HYPO</name>
<evidence type="ECO:0000313" key="2">
    <source>
        <dbReference type="Proteomes" id="UP000574317"/>
    </source>
</evidence>
<dbReference type="EMBL" id="JAAOAO010000087">
    <property type="protein sequence ID" value="KAF5563597.1"/>
    <property type="molecule type" value="Genomic_DNA"/>
</dbReference>